<accession>A0A2P1CKN9</accession>
<organism evidence="1 2">
    <name type="scientific">Pantoea phage vB_PagS_Vid5</name>
    <dbReference type="NCBI Taxonomy" id="2099652"/>
    <lineage>
        <taxon>Viruses</taxon>
        <taxon>Duplodnaviria</taxon>
        <taxon>Heunggongvirae</taxon>
        <taxon>Uroviricota</taxon>
        <taxon>Caudoviricetes</taxon>
        <taxon>Vidquintavirus</taxon>
        <taxon>Vidquintavirus Vid5</taxon>
    </lineage>
</organism>
<keyword evidence="2" id="KW-1185">Reference proteome</keyword>
<name>A0A2P1CKN9_9CAUD</name>
<evidence type="ECO:0000313" key="2">
    <source>
        <dbReference type="Proteomes" id="UP000241629"/>
    </source>
</evidence>
<gene>
    <name evidence="1" type="ORF">Vid5_gp58</name>
</gene>
<dbReference type="Proteomes" id="UP000241629">
    <property type="component" value="Segment"/>
</dbReference>
<dbReference type="EMBL" id="MG948468">
    <property type="protein sequence ID" value="AVJ51813.1"/>
    <property type="molecule type" value="Genomic_DNA"/>
</dbReference>
<reference evidence="1 2" key="1">
    <citation type="submission" date="2018-02" db="EMBL/GenBank/DDBJ databases">
        <title>Complete genome sequence of Pantoea phage vB_PagS_Vid5.</title>
        <authorList>
            <person name="Truncaite L."/>
            <person name="Simoliunas E."/>
            <person name="Meskys R."/>
        </authorList>
    </citation>
    <scope>NUCLEOTIDE SEQUENCE [LARGE SCALE GENOMIC DNA]</scope>
</reference>
<proteinExistence type="predicted"/>
<protein>
    <submittedName>
        <fullName evidence="1">Uncharacterized protein</fullName>
    </submittedName>
</protein>
<evidence type="ECO:0000313" key="1">
    <source>
        <dbReference type="EMBL" id="AVJ51813.1"/>
    </source>
</evidence>
<sequence length="96" mass="10897">MYGQELIDAILVAVVEHRKSALNAGQEPTVVMIALTPQSYNEVKLLAGSNATWWSEVYRDNGSMQQRMFGCDIRVDYKDEHKMIVDGLFFKLLQSS</sequence>